<dbReference type="PROSITE" id="PS50076">
    <property type="entry name" value="DNAJ_2"/>
    <property type="match status" value="1"/>
</dbReference>
<evidence type="ECO:0000313" key="3">
    <source>
        <dbReference type="Proteomes" id="UP000288805"/>
    </source>
</evidence>
<dbReference type="Gene3D" id="1.10.287.110">
    <property type="entry name" value="DnaJ domain"/>
    <property type="match status" value="1"/>
</dbReference>
<dbReference type="PANTHER" id="PTHR45090">
    <property type="entry name" value="CHAPERONE PROTEIN DNAJ 20 CHLOROPLASTIC"/>
    <property type="match status" value="1"/>
</dbReference>
<name>A0A438CKS2_VITVI</name>
<dbReference type="PANTHER" id="PTHR45090:SF4">
    <property type="entry name" value="J DOMAIN-CONTAINING PROTEIN"/>
    <property type="match status" value="1"/>
</dbReference>
<dbReference type="EMBL" id="QGNW01002186">
    <property type="protein sequence ID" value="RVW23812.1"/>
    <property type="molecule type" value="Genomic_DNA"/>
</dbReference>
<dbReference type="Proteomes" id="UP000288805">
    <property type="component" value="Unassembled WGS sequence"/>
</dbReference>
<protein>
    <submittedName>
        <fullName evidence="2">Chaperone protein dnaJ 20, chloroplastic</fullName>
    </submittedName>
</protein>
<dbReference type="CDD" id="cd06257">
    <property type="entry name" value="DnaJ"/>
    <property type="match status" value="1"/>
</dbReference>
<dbReference type="SMART" id="SM00271">
    <property type="entry name" value="DnaJ"/>
    <property type="match status" value="1"/>
</dbReference>
<reference evidence="2 3" key="1">
    <citation type="journal article" date="2018" name="PLoS Genet.">
        <title>Population sequencing reveals clonal diversity and ancestral inbreeding in the grapevine cultivar Chardonnay.</title>
        <authorList>
            <person name="Roach M.J."/>
            <person name="Johnson D.L."/>
            <person name="Bohlmann J."/>
            <person name="van Vuuren H.J."/>
            <person name="Jones S.J."/>
            <person name="Pretorius I.S."/>
            <person name="Schmidt S.A."/>
            <person name="Borneman A.R."/>
        </authorList>
    </citation>
    <scope>NUCLEOTIDE SEQUENCE [LARGE SCALE GENOMIC DNA]</scope>
    <source>
        <strain evidence="3">cv. Chardonnay</strain>
        <tissue evidence="2">Leaf</tissue>
    </source>
</reference>
<dbReference type="FunFam" id="1.10.287.110:FF:000145">
    <property type="entry name" value="Chaperone protein dnaJ 20, chloroplastic"/>
    <property type="match status" value="1"/>
</dbReference>
<dbReference type="InterPro" id="IPR001623">
    <property type="entry name" value="DnaJ_domain"/>
</dbReference>
<dbReference type="InterPro" id="IPR053232">
    <property type="entry name" value="DnaJ_C/III_chloroplastic"/>
</dbReference>
<comment type="caution">
    <text evidence="2">The sequence shown here is derived from an EMBL/GenBank/DDBJ whole genome shotgun (WGS) entry which is preliminary data.</text>
</comment>
<evidence type="ECO:0000313" key="2">
    <source>
        <dbReference type="EMBL" id="RVW23812.1"/>
    </source>
</evidence>
<sequence>MRCYGLISGIGSEARFSFPANHSLPTTPILPDSCSRLSFRPFAPITVSPVRARYASLKTKATINDEFLTEPEAAAMSFYELLGIPESGTLLEIKQAYKSLARKYHPDVSPPGRVKEYTRRFIWVQEAYETLSDPQRRALYDRDLAMGLHLAFSARKTYHRDEGMVAQKEWRNRWEGQLSELKRRSMNKDAAAAAGANMSWGARMRMQRNQAASADL</sequence>
<gene>
    <name evidence="2" type="primary">ATJ20_5</name>
    <name evidence="2" type="ORF">CK203_098001</name>
</gene>
<dbReference type="PROSITE" id="PS00636">
    <property type="entry name" value="DNAJ_1"/>
    <property type="match status" value="1"/>
</dbReference>
<organism evidence="2 3">
    <name type="scientific">Vitis vinifera</name>
    <name type="common">Grape</name>
    <dbReference type="NCBI Taxonomy" id="29760"/>
    <lineage>
        <taxon>Eukaryota</taxon>
        <taxon>Viridiplantae</taxon>
        <taxon>Streptophyta</taxon>
        <taxon>Embryophyta</taxon>
        <taxon>Tracheophyta</taxon>
        <taxon>Spermatophyta</taxon>
        <taxon>Magnoliopsida</taxon>
        <taxon>eudicotyledons</taxon>
        <taxon>Gunneridae</taxon>
        <taxon>Pentapetalae</taxon>
        <taxon>rosids</taxon>
        <taxon>Vitales</taxon>
        <taxon>Vitaceae</taxon>
        <taxon>Viteae</taxon>
        <taxon>Vitis</taxon>
    </lineage>
</organism>
<dbReference type="Pfam" id="PF00226">
    <property type="entry name" value="DnaJ"/>
    <property type="match status" value="1"/>
</dbReference>
<dbReference type="InterPro" id="IPR036869">
    <property type="entry name" value="J_dom_sf"/>
</dbReference>
<feature type="domain" description="J" evidence="1">
    <location>
        <begin position="77"/>
        <end position="144"/>
    </location>
</feature>
<proteinExistence type="predicted"/>
<dbReference type="SUPFAM" id="SSF46565">
    <property type="entry name" value="Chaperone J-domain"/>
    <property type="match status" value="1"/>
</dbReference>
<dbReference type="PRINTS" id="PR00625">
    <property type="entry name" value="JDOMAIN"/>
</dbReference>
<accession>A0A438CKS2</accession>
<dbReference type="AlphaFoldDB" id="A0A438CKS2"/>
<dbReference type="InterPro" id="IPR018253">
    <property type="entry name" value="DnaJ_domain_CS"/>
</dbReference>
<evidence type="ECO:0000259" key="1">
    <source>
        <dbReference type="PROSITE" id="PS50076"/>
    </source>
</evidence>